<dbReference type="Pfam" id="PF12900">
    <property type="entry name" value="Pyridox_ox_2"/>
    <property type="match status" value="1"/>
</dbReference>
<dbReference type="AlphaFoldDB" id="X1V0L4"/>
<organism evidence="1">
    <name type="scientific">marine sediment metagenome</name>
    <dbReference type="NCBI Taxonomy" id="412755"/>
    <lineage>
        <taxon>unclassified sequences</taxon>
        <taxon>metagenomes</taxon>
        <taxon>ecological metagenomes</taxon>
    </lineage>
</organism>
<evidence type="ECO:0008006" key="2">
    <source>
        <dbReference type="Google" id="ProtNLM"/>
    </source>
</evidence>
<dbReference type="Gene3D" id="2.30.110.10">
    <property type="entry name" value="Electron Transport, Fmn-binding Protein, Chain A"/>
    <property type="match status" value="1"/>
</dbReference>
<reference evidence="1" key="1">
    <citation type="journal article" date="2014" name="Front. Microbiol.">
        <title>High frequency of phylogenetically diverse reductive dehalogenase-homologous genes in deep subseafloor sedimentary metagenomes.</title>
        <authorList>
            <person name="Kawai M."/>
            <person name="Futagami T."/>
            <person name="Toyoda A."/>
            <person name="Takaki Y."/>
            <person name="Nishi S."/>
            <person name="Hori S."/>
            <person name="Arai W."/>
            <person name="Tsubouchi T."/>
            <person name="Morono Y."/>
            <person name="Uchiyama I."/>
            <person name="Ito T."/>
            <person name="Fujiyama A."/>
            <person name="Inagaki F."/>
            <person name="Takami H."/>
        </authorList>
    </citation>
    <scope>NUCLEOTIDE SEQUENCE</scope>
    <source>
        <strain evidence="1">Expedition CK06-06</strain>
    </source>
</reference>
<name>X1V0L4_9ZZZZ</name>
<feature type="non-terminal residue" evidence="1">
    <location>
        <position position="100"/>
    </location>
</feature>
<dbReference type="InterPro" id="IPR024747">
    <property type="entry name" value="Pyridox_Oxase-rel"/>
</dbReference>
<evidence type="ECO:0000313" key="1">
    <source>
        <dbReference type="EMBL" id="GAJ09367.1"/>
    </source>
</evidence>
<dbReference type="InterPro" id="IPR012349">
    <property type="entry name" value="Split_barrel_FMN-bd"/>
</dbReference>
<dbReference type="PANTHER" id="PTHR34071:SF2">
    <property type="entry name" value="FLAVIN-NUCLEOTIDE-BINDING PROTEIN"/>
    <property type="match status" value="1"/>
</dbReference>
<gene>
    <name evidence="1" type="ORF">S12H4_43625</name>
</gene>
<protein>
    <recommendedName>
        <fullName evidence="2">Pyridoxamine 5'-phosphate oxidase putative domain-containing protein</fullName>
    </recommendedName>
</protein>
<comment type="caution">
    <text evidence="1">The sequence shown here is derived from an EMBL/GenBank/DDBJ whole genome shotgun (WGS) entry which is preliminary data.</text>
</comment>
<dbReference type="SUPFAM" id="SSF50475">
    <property type="entry name" value="FMN-binding split barrel"/>
    <property type="match status" value="1"/>
</dbReference>
<dbReference type="EMBL" id="BARW01026794">
    <property type="protein sequence ID" value="GAJ09367.1"/>
    <property type="molecule type" value="Genomic_DNA"/>
</dbReference>
<proteinExistence type="predicted"/>
<dbReference type="PANTHER" id="PTHR34071">
    <property type="entry name" value="5-NITROIMIDAZOLE ANTIBIOTICS RESISTANCE PROTEIN, NIMA-FAMILY-RELATED PROTEIN-RELATED"/>
    <property type="match status" value="1"/>
</dbReference>
<accession>X1V0L4</accession>
<sequence>MTKYHMKKKKREIANKNTIIEILKNGKFATISMCRDSEPYIVTLSYGFDLKGNSLYFHSAKEGLKVDFLRENPNVCGTIVDDLGYIMNDCSHKYRSIVFW</sequence>